<dbReference type="EMBL" id="WTYV01000002">
    <property type="protein sequence ID" value="MXO71447.1"/>
    <property type="molecule type" value="Genomic_DNA"/>
</dbReference>
<keyword evidence="8" id="KW-1185">Reference proteome</keyword>
<dbReference type="GO" id="GO:0042910">
    <property type="term" value="F:xenobiotic transmembrane transporter activity"/>
    <property type="evidence" value="ECO:0007669"/>
    <property type="project" value="InterPro"/>
</dbReference>
<evidence type="ECO:0000256" key="5">
    <source>
        <dbReference type="ARBA" id="ARBA00023136"/>
    </source>
</evidence>
<protein>
    <submittedName>
        <fullName evidence="7">MATE family efflux transporter</fullName>
    </submittedName>
</protein>
<evidence type="ECO:0000256" key="2">
    <source>
        <dbReference type="ARBA" id="ARBA00010199"/>
    </source>
</evidence>
<feature type="transmembrane region" description="Helical" evidence="6">
    <location>
        <begin position="299"/>
        <end position="319"/>
    </location>
</feature>
<gene>
    <name evidence="7" type="ORF">GRI99_07300</name>
</gene>
<keyword evidence="5 6" id="KW-0472">Membrane</keyword>
<dbReference type="Pfam" id="PF01554">
    <property type="entry name" value="MatE"/>
    <property type="match status" value="2"/>
</dbReference>
<dbReference type="CDD" id="cd13136">
    <property type="entry name" value="MATE_DinF_like"/>
    <property type="match status" value="1"/>
</dbReference>
<feature type="transmembrane region" description="Helical" evidence="6">
    <location>
        <begin position="227"/>
        <end position="246"/>
    </location>
</feature>
<evidence type="ECO:0000256" key="6">
    <source>
        <dbReference type="SAM" id="Phobius"/>
    </source>
</evidence>
<accession>A0A844YZD8</accession>
<evidence type="ECO:0000256" key="4">
    <source>
        <dbReference type="ARBA" id="ARBA00022989"/>
    </source>
</evidence>
<keyword evidence="4 6" id="KW-1133">Transmembrane helix</keyword>
<evidence type="ECO:0000313" key="8">
    <source>
        <dbReference type="Proteomes" id="UP000466966"/>
    </source>
</evidence>
<feature type="transmembrane region" description="Helical" evidence="6">
    <location>
        <begin position="172"/>
        <end position="195"/>
    </location>
</feature>
<keyword evidence="3 6" id="KW-0812">Transmembrane</keyword>
<proteinExistence type="inferred from homology"/>
<feature type="transmembrane region" description="Helical" evidence="6">
    <location>
        <begin position="258"/>
        <end position="278"/>
    </location>
</feature>
<evidence type="ECO:0000313" key="7">
    <source>
        <dbReference type="EMBL" id="MXO71447.1"/>
    </source>
</evidence>
<dbReference type="Proteomes" id="UP000466966">
    <property type="component" value="Unassembled WGS sequence"/>
</dbReference>
<feature type="transmembrane region" description="Helical" evidence="6">
    <location>
        <begin position="339"/>
        <end position="356"/>
    </location>
</feature>
<feature type="transmembrane region" description="Helical" evidence="6">
    <location>
        <begin position="70"/>
        <end position="90"/>
    </location>
</feature>
<reference evidence="7 8" key="1">
    <citation type="submission" date="2019-12" db="EMBL/GenBank/DDBJ databases">
        <title>Genomic-based taxomic classification of the family Erythrobacteraceae.</title>
        <authorList>
            <person name="Xu L."/>
        </authorList>
    </citation>
    <scope>NUCLEOTIDE SEQUENCE [LARGE SCALE GENOMIC DNA]</scope>
    <source>
        <strain evidence="7 8">M0322</strain>
    </source>
</reference>
<organism evidence="7 8">
    <name type="scientific">Alteraurantiacibacter buctensis</name>
    <dbReference type="NCBI Taxonomy" id="1503981"/>
    <lineage>
        <taxon>Bacteria</taxon>
        <taxon>Pseudomonadati</taxon>
        <taxon>Pseudomonadota</taxon>
        <taxon>Alphaproteobacteria</taxon>
        <taxon>Sphingomonadales</taxon>
        <taxon>Erythrobacteraceae</taxon>
        <taxon>Alteraurantiacibacter</taxon>
    </lineage>
</organism>
<dbReference type="NCBIfam" id="TIGR00797">
    <property type="entry name" value="matE"/>
    <property type="match status" value="1"/>
</dbReference>
<feature type="transmembrane region" description="Helical" evidence="6">
    <location>
        <begin position="143"/>
        <end position="166"/>
    </location>
</feature>
<dbReference type="PANTHER" id="PTHR42893">
    <property type="entry name" value="PROTEIN DETOXIFICATION 44, CHLOROPLASTIC-RELATED"/>
    <property type="match status" value="1"/>
</dbReference>
<sequence length="422" mass="43462">MLGQAAIPLVGVVDAAVIGRTGTAADLAGVALGASVISMVFWAFGFLRMGMSGMAAQALGRGDRDESRALLLRGLLLGFALGGGLLALSVPLQQAAFALLAGEPEVTRQAGHYATARFLGAPAALATYALTGWLIGLGRTRPALVLQLVLNLVNAAASIALVWGLGLGPFGAGLGTAIADWLALGVGLLLAGHVLGESLPATWRRLAPGTLTDRTALARIIRVNADIMARTLALLAMFTWFTNAGARLGAVELAANHVLLQFIAMAAFVLDAFAFTAESHVGQAVGARDHAAFRRAVRLTAEFSAVAGLMLALAFLALGQPLVALIATDPGVRAEAARMLPFAAAVPLLGMPSWLLDGVFIGATQGRALRNAAVAATLAYLALDLALRPYANLGAWSAFAASYLLRAGALSAHWPTLVRSLR</sequence>
<dbReference type="GO" id="GO:0015297">
    <property type="term" value="F:antiporter activity"/>
    <property type="evidence" value="ECO:0007669"/>
    <property type="project" value="InterPro"/>
</dbReference>
<dbReference type="AlphaFoldDB" id="A0A844YZD8"/>
<feature type="transmembrane region" description="Helical" evidence="6">
    <location>
        <begin position="25"/>
        <end position="49"/>
    </location>
</feature>
<dbReference type="InterPro" id="IPR044644">
    <property type="entry name" value="DinF-like"/>
</dbReference>
<evidence type="ECO:0000256" key="1">
    <source>
        <dbReference type="ARBA" id="ARBA00004141"/>
    </source>
</evidence>
<dbReference type="InterPro" id="IPR002528">
    <property type="entry name" value="MATE_fam"/>
</dbReference>
<evidence type="ECO:0000256" key="3">
    <source>
        <dbReference type="ARBA" id="ARBA00022692"/>
    </source>
</evidence>
<dbReference type="OrthoDB" id="9789527at2"/>
<feature type="transmembrane region" description="Helical" evidence="6">
    <location>
        <begin position="110"/>
        <end position="131"/>
    </location>
</feature>
<dbReference type="PANTHER" id="PTHR42893:SF46">
    <property type="entry name" value="PROTEIN DETOXIFICATION 44, CHLOROPLASTIC"/>
    <property type="match status" value="1"/>
</dbReference>
<comment type="similarity">
    <text evidence="2">Belongs to the multi antimicrobial extrusion (MATE) (TC 2.A.66.1) family.</text>
</comment>
<dbReference type="GO" id="GO:0005886">
    <property type="term" value="C:plasma membrane"/>
    <property type="evidence" value="ECO:0007669"/>
    <property type="project" value="TreeGrafter"/>
</dbReference>
<comment type="caution">
    <text evidence="7">The sequence shown here is derived from an EMBL/GenBank/DDBJ whole genome shotgun (WGS) entry which is preliminary data.</text>
</comment>
<comment type="subcellular location">
    <subcellularLocation>
        <location evidence="1">Membrane</location>
        <topology evidence="1">Multi-pass membrane protein</topology>
    </subcellularLocation>
</comment>
<name>A0A844YZD8_9SPHN</name>